<gene>
    <name evidence="3" type="ORF">ATH50_3390</name>
    <name evidence="2" type="ORF">DU502_11690</name>
</gene>
<protein>
    <submittedName>
        <fullName evidence="2">DUF2249 domain-containing protein</fullName>
    </submittedName>
    <submittedName>
        <fullName evidence="3">Uncharacterized protein DUF2249</fullName>
    </submittedName>
</protein>
<dbReference type="AlphaFoldDB" id="A0A3M0CQ29"/>
<dbReference type="RefSeq" id="WP_121921921.1">
    <property type="nucleotide sequence ID" value="NZ_CP034145.1"/>
</dbReference>
<evidence type="ECO:0000313" key="5">
    <source>
        <dbReference type="Proteomes" id="UP000282007"/>
    </source>
</evidence>
<dbReference type="Proteomes" id="UP000277326">
    <property type="component" value="Unassembled WGS sequence"/>
</dbReference>
<dbReference type="Pfam" id="PF10006">
    <property type="entry name" value="DUF2249"/>
    <property type="match status" value="1"/>
</dbReference>
<reference evidence="2 5" key="2">
    <citation type="submission" date="2018-07" db="EMBL/GenBank/DDBJ databases">
        <title>Genome sequences of Haloplanus aerogenes JCM 16430T.</title>
        <authorList>
            <person name="Kim Y.B."/>
            <person name="Roh S.W."/>
        </authorList>
    </citation>
    <scope>NUCLEOTIDE SEQUENCE [LARGE SCALE GENOMIC DNA]</scope>
    <source>
        <strain evidence="2 5">JCM 16430</strain>
    </source>
</reference>
<keyword evidence="5" id="KW-1185">Reference proteome</keyword>
<organism evidence="3 4">
    <name type="scientific">Haloplanus aerogenes</name>
    <dbReference type="NCBI Taxonomy" id="660522"/>
    <lineage>
        <taxon>Archaea</taxon>
        <taxon>Methanobacteriati</taxon>
        <taxon>Methanobacteriota</taxon>
        <taxon>Stenosarchaea group</taxon>
        <taxon>Halobacteria</taxon>
        <taxon>Halobacteriales</taxon>
        <taxon>Haloferacaceae</taxon>
        <taxon>Haloplanus</taxon>
    </lineage>
</organism>
<dbReference type="KEGG" id="haer:DU502_11690"/>
<reference evidence="3" key="3">
    <citation type="submission" date="2018-10" db="EMBL/GenBank/DDBJ databases">
        <authorList>
            <person name="Whitman W."/>
            <person name="Huntemann M."/>
            <person name="Clum A."/>
            <person name="Pillay M."/>
            <person name="Palaniappan K."/>
            <person name="Varghese N."/>
            <person name="Mikhailova N."/>
            <person name="Stamatis D."/>
            <person name="Reddy T."/>
            <person name="Daum C."/>
            <person name="Shapiro N."/>
            <person name="Ivanova N."/>
            <person name="Kyrpides N."/>
            <person name="Woyke T."/>
        </authorList>
    </citation>
    <scope>NUCLEOTIDE SEQUENCE</scope>
    <source>
        <strain evidence="3">CGMCC 1.10124</strain>
    </source>
</reference>
<dbReference type="EMBL" id="REFS01000008">
    <property type="protein sequence ID" value="RMB11688.1"/>
    <property type="molecule type" value="Genomic_DNA"/>
</dbReference>
<feature type="domain" description="DUF2249" evidence="1">
    <location>
        <begin position="13"/>
        <end position="75"/>
    </location>
</feature>
<accession>A0A3M0CQ29</accession>
<proteinExistence type="predicted"/>
<dbReference type="GeneID" id="38471958"/>
<dbReference type="OrthoDB" id="281801at2157"/>
<dbReference type="EMBL" id="CP034145">
    <property type="protein sequence ID" value="AZH25987.1"/>
    <property type="molecule type" value="Genomic_DNA"/>
</dbReference>
<evidence type="ECO:0000313" key="3">
    <source>
        <dbReference type="EMBL" id="RMB11688.1"/>
    </source>
</evidence>
<dbReference type="InterPro" id="IPR018720">
    <property type="entry name" value="DUF2249"/>
</dbReference>
<evidence type="ECO:0000259" key="1">
    <source>
        <dbReference type="Pfam" id="PF10006"/>
    </source>
</evidence>
<sequence>MRSKRYGNADHRLDVREIDGPPFDAIMAALDDLDDGASLLVINSFEPEPLYEVLKNRGFTYETTNPSPGEWHVKVVDAR</sequence>
<dbReference type="Proteomes" id="UP000282007">
    <property type="component" value="Chromosome"/>
</dbReference>
<name>A0A3M0CQ29_9EURY</name>
<reference evidence="3 4" key="1">
    <citation type="journal article" date="2015" name="Stand. Genomic Sci.">
        <title>Genomic Encyclopedia of Bacterial and Archaeal Type Strains, Phase III: the genomes of soil and plant-associated and newly described type strains.</title>
        <authorList>
            <person name="Whitman W.B."/>
            <person name="Woyke T."/>
            <person name="Klenk H.P."/>
            <person name="Zhou Y."/>
            <person name="Lilburn T.G."/>
            <person name="Beck B.J."/>
            <person name="De Vos P."/>
            <person name="Vandamme P."/>
            <person name="Eisen J.A."/>
            <person name="Garrity G."/>
            <person name="Hugenholtz P."/>
            <person name="Kyrpides N.C."/>
        </authorList>
    </citation>
    <scope>NUCLEOTIDE SEQUENCE [LARGE SCALE GENOMIC DNA]</scope>
    <source>
        <strain evidence="3 4">CGMCC 1.10124</strain>
    </source>
</reference>
<evidence type="ECO:0000313" key="2">
    <source>
        <dbReference type="EMBL" id="AZH25987.1"/>
    </source>
</evidence>
<evidence type="ECO:0000313" key="4">
    <source>
        <dbReference type="Proteomes" id="UP000277326"/>
    </source>
</evidence>